<organism evidence="2 3">
    <name type="scientific">Elysia marginata</name>
    <dbReference type="NCBI Taxonomy" id="1093978"/>
    <lineage>
        <taxon>Eukaryota</taxon>
        <taxon>Metazoa</taxon>
        <taxon>Spiralia</taxon>
        <taxon>Lophotrochozoa</taxon>
        <taxon>Mollusca</taxon>
        <taxon>Gastropoda</taxon>
        <taxon>Heterobranchia</taxon>
        <taxon>Euthyneura</taxon>
        <taxon>Panpulmonata</taxon>
        <taxon>Sacoglossa</taxon>
        <taxon>Placobranchoidea</taxon>
        <taxon>Plakobranchidae</taxon>
        <taxon>Elysia</taxon>
    </lineage>
</organism>
<dbReference type="Pfam" id="PF03184">
    <property type="entry name" value="DDE_1"/>
    <property type="match status" value="1"/>
</dbReference>
<dbReference type="EMBL" id="BMAT01008896">
    <property type="protein sequence ID" value="GFR94758.1"/>
    <property type="molecule type" value="Genomic_DNA"/>
</dbReference>
<evidence type="ECO:0000313" key="2">
    <source>
        <dbReference type="EMBL" id="GFR94758.1"/>
    </source>
</evidence>
<evidence type="ECO:0000313" key="3">
    <source>
        <dbReference type="Proteomes" id="UP000762676"/>
    </source>
</evidence>
<comment type="caution">
    <text evidence="2">The sequence shown here is derived from an EMBL/GenBank/DDBJ whole genome shotgun (WGS) entry which is preliminary data.</text>
</comment>
<feature type="domain" description="DDE-1" evidence="1">
    <location>
        <begin position="2"/>
        <end position="158"/>
    </location>
</feature>
<evidence type="ECO:0000259" key="1">
    <source>
        <dbReference type="Pfam" id="PF03184"/>
    </source>
</evidence>
<dbReference type="GO" id="GO:0003677">
    <property type="term" value="F:DNA binding"/>
    <property type="evidence" value="ECO:0007669"/>
    <property type="project" value="TreeGrafter"/>
</dbReference>
<dbReference type="InterPro" id="IPR050863">
    <property type="entry name" value="CenT-Element_Derived"/>
</dbReference>
<dbReference type="InterPro" id="IPR004875">
    <property type="entry name" value="DDE_SF_endonuclease_dom"/>
</dbReference>
<name>A0AAV4HCH8_9GAST</name>
<dbReference type="PANTHER" id="PTHR19303">
    <property type="entry name" value="TRANSPOSON"/>
    <property type="match status" value="1"/>
</dbReference>
<reference evidence="2 3" key="1">
    <citation type="journal article" date="2021" name="Elife">
        <title>Chloroplast acquisition without the gene transfer in kleptoplastic sea slugs, Plakobranchus ocellatus.</title>
        <authorList>
            <person name="Maeda T."/>
            <person name="Takahashi S."/>
            <person name="Yoshida T."/>
            <person name="Shimamura S."/>
            <person name="Takaki Y."/>
            <person name="Nagai Y."/>
            <person name="Toyoda A."/>
            <person name="Suzuki Y."/>
            <person name="Arimoto A."/>
            <person name="Ishii H."/>
            <person name="Satoh N."/>
            <person name="Nishiyama T."/>
            <person name="Hasebe M."/>
            <person name="Maruyama T."/>
            <person name="Minagawa J."/>
            <person name="Obokata J."/>
            <person name="Shigenobu S."/>
        </authorList>
    </citation>
    <scope>NUCLEOTIDE SEQUENCE [LARGE SCALE GENOMIC DNA]</scope>
</reference>
<dbReference type="AlphaFoldDB" id="A0AAV4HCH8"/>
<sequence length="174" mass="20353">MDGSDKLPALVIGKAKNPRAFKRTKTLPVCYSSNKKAWMTSALFEEWLKKLDRQMVTQEREIAMVVYNCPAHPKVEDLKAIELIFLPPNTTRILQPCDQGIIKSLKHIYRKLMVRSYLLHVEEQIKGRRKDEVYTVNILDALYRIKEAWSNGFKRLVIKTQENFNTSIKCYARH</sequence>
<proteinExistence type="predicted"/>
<keyword evidence="3" id="KW-1185">Reference proteome</keyword>
<dbReference type="Proteomes" id="UP000762676">
    <property type="component" value="Unassembled WGS sequence"/>
</dbReference>
<protein>
    <submittedName>
        <fullName evidence="2">Tigger transposable element-derived protein</fullName>
    </submittedName>
</protein>
<gene>
    <name evidence="2" type="ORF">ElyMa_004412000</name>
</gene>
<accession>A0AAV4HCH8</accession>
<dbReference type="PANTHER" id="PTHR19303:SF73">
    <property type="entry name" value="PROTEIN PDC2"/>
    <property type="match status" value="1"/>
</dbReference>
<dbReference type="GO" id="GO:0005634">
    <property type="term" value="C:nucleus"/>
    <property type="evidence" value="ECO:0007669"/>
    <property type="project" value="TreeGrafter"/>
</dbReference>